<proteinExistence type="inferred from homology"/>
<organism evidence="10 11">
    <name type="scientific">Plakobranchus ocellatus</name>
    <dbReference type="NCBI Taxonomy" id="259542"/>
    <lineage>
        <taxon>Eukaryota</taxon>
        <taxon>Metazoa</taxon>
        <taxon>Spiralia</taxon>
        <taxon>Lophotrochozoa</taxon>
        <taxon>Mollusca</taxon>
        <taxon>Gastropoda</taxon>
        <taxon>Heterobranchia</taxon>
        <taxon>Euthyneura</taxon>
        <taxon>Panpulmonata</taxon>
        <taxon>Sacoglossa</taxon>
        <taxon>Placobranchoidea</taxon>
        <taxon>Plakobranchidae</taxon>
        <taxon>Plakobranchus</taxon>
    </lineage>
</organism>
<evidence type="ECO:0000256" key="8">
    <source>
        <dbReference type="PIRSR" id="PIRSR601577-2"/>
    </source>
</evidence>
<evidence type="ECO:0000313" key="11">
    <source>
        <dbReference type="Proteomes" id="UP000735302"/>
    </source>
</evidence>
<dbReference type="GO" id="GO:0016020">
    <property type="term" value="C:membrane"/>
    <property type="evidence" value="ECO:0007669"/>
    <property type="project" value="InterPro"/>
</dbReference>
<dbReference type="GO" id="GO:0004222">
    <property type="term" value="F:metalloendopeptidase activity"/>
    <property type="evidence" value="ECO:0007669"/>
    <property type="project" value="UniProtKB-UniRule"/>
</dbReference>
<feature type="active site" evidence="7">
    <location>
        <position position="242"/>
    </location>
</feature>
<keyword evidence="3 8" id="KW-0479">Metal-binding</keyword>
<feature type="binding site" evidence="8">
    <location>
        <position position="241"/>
    </location>
    <ligand>
        <name>Zn(2+)</name>
        <dbReference type="ChEBI" id="CHEBI:29105"/>
        <note>catalytic</note>
    </ligand>
</feature>
<feature type="chain" id="PRO_5043101805" description="Leishmanolysin-like peptidase" evidence="9">
    <location>
        <begin position="23"/>
        <end position="601"/>
    </location>
</feature>
<keyword evidence="2 9" id="KW-0645">Protease</keyword>
<name>A0AAV4DW36_9GAST</name>
<protein>
    <recommendedName>
        <fullName evidence="9">Leishmanolysin-like peptidase</fullName>
        <ecNumber evidence="9">3.4.24.-</ecNumber>
    </recommendedName>
</protein>
<dbReference type="EC" id="3.4.24.-" evidence="9"/>
<comment type="similarity">
    <text evidence="1 9">Belongs to the peptidase M8 family.</text>
</comment>
<dbReference type="Gene3D" id="3.90.132.10">
    <property type="entry name" value="Leishmanolysin , domain 2"/>
    <property type="match status" value="1"/>
</dbReference>
<dbReference type="GO" id="GO:0006508">
    <property type="term" value="P:proteolysis"/>
    <property type="evidence" value="ECO:0007669"/>
    <property type="project" value="UniProtKB-KW"/>
</dbReference>
<keyword evidence="6 8" id="KW-0482">Metalloprotease</keyword>
<comment type="cofactor">
    <cofactor evidence="8 9">
        <name>Zn(2+)</name>
        <dbReference type="ChEBI" id="CHEBI:29105"/>
    </cofactor>
    <text evidence="8 9">Binds 1 zinc ion per subunit.</text>
</comment>
<dbReference type="Pfam" id="PF01457">
    <property type="entry name" value="Peptidase_M8"/>
    <property type="match status" value="2"/>
</dbReference>
<dbReference type="Gene3D" id="3.10.170.20">
    <property type="match status" value="1"/>
</dbReference>
<dbReference type="InterPro" id="IPR001577">
    <property type="entry name" value="Peptidase_M8"/>
</dbReference>
<accession>A0AAV4DW36</accession>
<dbReference type="PANTHER" id="PTHR10942:SF6">
    <property type="entry name" value="CILIATED LEFT-RIGHT ORGANIZER METALLOPEPTIDASE"/>
    <property type="match status" value="1"/>
</dbReference>
<sequence length="601" mass="67867">METQQITLKWVVLVIVIQPCFDVTWSNSSSKPLQGEKVEVSSSQIKLRRSNDSIAKSNQYQPLRIATYYSLGEQLTQEEKDSLRQVIERAVWKVQSILSVRRMTGPLLLLRKACHGIRHKGINKGKCGLILRGYSGEYCLDGFKIPDSHLEGFLTYSVNNTRPPTVHFEDGEGLNNTDFVLYITSYSSDLCNPHKTSALAYASFCQLGELNRPMAGQVNFCPRNVKMQRFDEELLFMTSVHEILHVLGFSSKLFDKFVKCDEGVCKPWQGNVLFPRDGGMRLITDAVVREMRNHFNCTDEPGFGGPLEVVNGKITSHWDPYLMHSSVMGSREQKPYATLIDRISLAVFEDSGWYKVNYSMADSFLWGKGQGCSFGLQDVCDHQAGFCSGNASGCHHLRLSKARCSVNPNSPKCGVFSAYQIPCFHKPINSTVHLDETFLPTSRCFMSNITVTDSIKKQVNIPVEASPRCYETNCKEETYFIKVSGGRWTLCPPGSLVKIPPYEGRIHCPSYMDICSNFTRKESQKSQQPFSSVKESLRINTKKNLVMTEPHRVFDSSIQVARNSASRPRNTLHIDLSFLLYSWHKFSAALKEAFDHTLTVA</sequence>
<feature type="binding site" evidence="8">
    <location>
        <position position="245"/>
    </location>
    <ligand>
        <name>Zn(2+)</name>
        <dbReference type="ChEBI" id="CHEBI:29105"/>
        <note>catalytic</note>
    </ligand>
</feature>
<evidence type="ECO:0000256" key="5">
    <source>
        <dbReference type="ARBA" id="ARBA00022833"/>
    </source>
</evidence>
<feature type="signal peptide" evidence="9">
    <location>
        <begin position="1"/>
        <end position="22"/>
    </location>
</feature>
<dbReference type="PANTHER" id="PTHR10942">
    <property type="entry name" value="LEISHMANOLYSIN-LIKE PEPTIDASE"/>
    <property type="match status" value="1"/>
</dbReference>
<reference evidence="10 11" key="1">
    <citation type="journal article" date="2021" name="Elife">
        <title>Chloroplast acquisition without the gene transfer in kleptoplastic sea slugs, Plakobranchus ocellatus.</title>
        <authorList>
            <person name="Maeda T."/>
            <person name="Takahashi S."/>
            <person name="Yoshida T."/>
            <person name="Shimamura S."/>
            <person name="Takaki Y."/>
            <person name="Nagai Y."/>
            <person name="Toyoda A."/>
            <person name="Suzuki Y."/>
            <person name="Arimoto A."/>
            <person name="Ishii H."/>
            <person name="Satoh N."/>
            <person name="Nishiyama T."/>
            <person name="Hasebe M."/>
            <person name="Maruyama T."/>
            <person name="Minagawa J."/>
            <person name="Obokata J."/>
            <person name="Shigenobu S."/>
        </authorList>
    </citation>
    <scope>NUCLEOTIDE SEQUENCE [LARGE SCALE GENOMIC DNA]</scope>
</reference>
<dbReference type="GO" id="GO:0046872">
    <property type="term" value="F:metal ion binding"/>
    <property type="evidence" value="ECO:0007669"/>
    <property type="project" value="UniProtKB-KW"/>
</dbReference>
<dbReference type="PRINTS" id="PR00782">
    <property type="entry name" value="LSHMANOLYSIN"/>
</dbReference>
<evidence type="ECO:0000256" key="1">
    <source>
        <dbReference type="ARBA" id="ARBA00005860"/>
    </source>
</evidence>
<evidence type="ECO:0000256" key="2">
    <source>
        <dbReference type="ARBA" id="ARBA00022670"/>
    </source>
</evidence>
<dbReference type="GO" id="GO:0007155">
    <property type="term" value="P:cell adhesion"/>
    <property type="evidence" value="ECO:0007669"/>
    <property type="project" value="InterPro"/>
</dbReference>
<keyword evidence="9" id="KW-0732">Signal</keyword>
<feature type="binding site" evidence="8">
    <location>
        <position position="317"/>
    </location>
    <ligand>
        <name>Zn(2+)</name>
        <dbReference type="ChEBI" id="CHEBI:29105"/>
        <note>catalytic</note>
    </ligand>
</feature>
<evidence type="ECO:0000256" key="6">
    <source>
        <dbReference type="ARBA" id="ARBA00023049"/>
    </source>
</evidence>
<evidence type="ECO:0000256" key="4">
    <source>
        <dbReference type="ARBA" id="ARBA00022801"/>
    </source>
</evidence>
<evidence type="ECO:0000256" key="9">
    <source>
        <dbReference type="RuleBase" id="RU366077"/>
    </source>
</evidence>
<evidence type="ECO:0000256" key="3">
    <source>
        <dbReference type="ARBA" id="ARBA00022723"/>
    </source>
</evidence>
<dbReference type="AlphaFoldDB" id="A0AAV4DW36"/>
<comment type="caution">
    <text evidence="10">The sequence shown here is derived from an EMBL/GenBank/DDBJ whole genome shotgun (WGS) entry which is preliminary data.</text>
</comment>
<dbReference type="GO" id="GO:0005737">
    <property type="term" value="C:cytoplasm"/>
    <property type="evidence" value="ECO:0007669"/>
    <property type="project" value="TreeGrafter"/>
</dbReference>
<keyword evidence="11" id="KW-1185">Reference proteome</keyword>
<dbReference type="SUPFAM" id="SSF55486">
    <property type="entry name" value="Metalloproteases ('zincins'), catalytic domain"/>
    <property type="match status" value="1"/>
</dbReference>
<evidence type="ECO:0000256" key="7">
    <source>
        <dbReference type="PIRSR" id="PIRSR601577-1"/>
    </source>
</evidence>
<dbReference type="EMBL" id="BLXT01008384">
    <property type="protein sequence ID" value="GFO48293.1"/>
    <property type="molecule type" value="Genomic_DNA"/>
</dbReference>
<gene>
    <name evidence="10" type="ORF">PoB_007479800</name>
</gene>
<dbReference type="Gene3D" id="2.30.34.10">
    <property type="entry name" value="Leishmanolysin domain 4"/>
    <property type="match status" value="1"/>
</dbReference>
<evidence type="ECO:0000313" key="10">
    <source>
        <dbReference type="EMBL" id="GFO48293.1"/>
    </source>
</evidence>
<dbReference type="Proteomes" id="UP000735302">
    <property type="component" value="Unassembled WGS sequence"/>
</dbReference>
<keyword evidence="4 9" id="KW-0378">Hydrolase</keyword>
<keyword evidence="5 8" id="KW-0862">Zinc</keyword>